<comment type="caution">
    <text evidence="2">The sequence shown here is derived from an EMBL/GenBank/DDBJ whole genome shotgun (WGS) entry which is preliminary data.</text>
</comment>
<gene>
    <name evidence="2" type="ORF">OUZ56_016952</name>
</gene>
<protein>
    <recommendedName>
        <fullName evidence="4">Beta-1,4-glucuronyltransferase 1</fullName>
    </recommendedName>
</protein>
<evidence type="ECO:0000256" key="1">
    <source>
        <dbReference type="SAM" id="MobiDB-lite"/>
    </source>
</evidence>
<feature type="compositionally biased region" description="Polar residues" evidence="1">
    <location>
        <begin position="103"/>
        <end position="144"/>
    </location>
</feature>
<evidence type="ECO:0008006" key="4">
    <source>
        <dbReference type="Google" id="ProtNLM"/>
    </source>
</evidence>
<evidence type="ECO:0000313" key="3">
    <source>
        <dbReference type="Proteomes" id="UP001234178"/>
    </source>
</evidence>
<feature type="compositionally biased region" description="Polar residues" evidence="1">
    <location>
        <begin position="322"/>
        <end position="339"/>
    </location>
</feature>
<sequence>MAVMLSYFKPSVMFFHRRMLIRASLFLNFCVLTYVALQAAQNSGTGGGNGSGGGSGAGGISTVYSDNVNLPSGVQIVYNSNSNSNNNNNNNAETETAVRDAPASTNVLLSSSPSQFSTLEVETEPSSTTSGDQQQLQAGSTLAETTDAPRPSDLAIDCQDRERHFSYSQRGSYWILNHYVPAEKAYHCNESITYTTHGDITFLDNIVPLTKRWDGPLSVAVYTPGSDYEAAIRSMAYLRQCTGPDIRQRVSFHLVLDERHFPTILRKLHSQQGPPTTRPPLLTVPMAGLSTATPDVHDNKRVVMARSSNGQAVLRVKRSDSRSSSQAKETTAAESNSVEVDTDGLPIVDCDQPAPWSTPPQKTFKQAMNLTYPVNLLRNVARQNAPTHYILASDAELYPSLDMVQLFFDMLRRNESVLHLGRPKVFVLPIFEVYGNQTVPSSKTELVGKLKAGLAVPFHQKVCSYCHSVPKSKEWLVANVTDGLHVFHIAKRHKPYQRWEPIYIGTQDDPLYDERLTWEGKSDKMTQGYALCVLDYDFMILDNAFLVHRPGVKVPRREPLRDAMAKKQSAIIRSAIYRELKVLYGQNSNCIMLPEMANYPYVAFKFEALNNLGF</sequence>
<dbReference type="EMBL" id="JAOYFB010000038">
    <property type="protein sequence ID" value="KAK4027812.1"/>
    <property type="molecule type" value="Genomic_DNA"/>
</dbReference>
<evidence type="ECO:0000313" key="2">
    <source>
        <dbReference type="EMBL" id="KAK4027812.1"/>
    </source>
</evidence>
<feature type="region of interest" description="Disordered" evidence="1">
    <location>
        <begin position="307"/>
        <end position="344"/>
    </location>
</feature>
<keyword evidence="3" id="KW-1185">Reference proteome</keyword>
<reference evidence="2 3" key="1">
    <citation type="journal article" date="2023" name="Nucleic Acids Res.">
        <title>The hologenome of Daphnia magna reveals possible DNA methylation and microbiome-mediated evolution of the host genome.</title>
        <authorList>
            <person name="Chaturvedi A."/>
            <person name="Li X."/>
            <person name="Dhandapani V."/>
            <person name="Marshall H."/>
            <person name="Kissane S."/>
            <person name="Cuenca-Cambronero M."/>
            <person name="Asole G."/>
            <person name="Calvet F."/>
            <person name="Ruiz-Romero M."/>
            <person name="Marangio P."/>
            <person name="Guigo R."/>
            <person name="Rago D."/>
            <person name="Mirbahai L."/>
            <person name="Eastwood N."/>
            <person name="Colbourne J.K."/>
            <person name="Zhou J."/>
            <person name="Mallon E."/>
            <person name="Orsini L."/>
        </authorList>
    </citation>
    <scope>NUCLEOTIDE SEQUENCE [LARGE SCALE GENOMIC DNA]</scope>
    <source>
        <strain evidence="2">LRV0_1</strain>
    </source>
</reference>
<dbReference type="PANTHER" id="PTHR47412">
    <property type="entry name" value="FI01434P-RELATED"/>
    <property type="match status" value="1"/>
</dbReference>
<dbReference type="Pfam" id="PF13896">
    <property type="entry name" value="Glyco_transf_49"/>
    <property type="match status" value="1"/>
</dbReference>
<name>A0ABR0ARS2_9CRUS</name>
<dbReference type="Proteomes" id="UP001234178">
    <property type="component" value="Unassembled WGS sequence"/>
</dbReference>
<proteinExistence type="predicted"/>
<organism evidence="2 3">
    <name type="scientific">Daphnia magna</name>
    <dbReference type="NCBI Taxonomy" id="35525"/>
    <lineage>
        <taxon>Eukaryota</taxon>
        <taxon>Metazoa</taxon>
        <taxon>Ecdysozoa</taxon>
        <taxon>Arthropoda</taxon>
        <taxon>Crustacea</taxon>
        <taxon>Branchiopoda</taxon>
        <taxon>Diplostraca</taxon>
        <taxon>Cladocera</taxon>
        <taxon>Anomopoda</taxon>
        <taxon>Daphniidae</taxon>
        <taxon>Daphnia</taxon>
    </lineage>
</organism>
<accession>A0ABR0ARS2</accession>
<dbReference type="PANTHER" id="PTHR47412:SF1">
    <property type="entry name" value="FI01434P-RELATED"/>
    <property type="match status" value="1"/>
</dbReference>
<feature type="region of interest" description="Disordered" evidence="1">
    <location>
        <begin position="78"/>
        <end position="152"/>
    </location>
</feature>
<feature type="compositionally biased region" description="Low complexity" evidence="1">
    <location>
        <begin position="79"/>
        <end position="91"/>
    </location>
</feature>